<reference evidence="9 10" key="1">
    <citation type="submission" date="2020-12" db="EMBL/GenBank/DDBJ databases">
        <title>Sulforoseuscoccus oceanibium gen. nov., sp. nov., a representative of the phylum Verrucomicrobia with special cytoplasmic membrane, and proposal of Sulforoseuscoccusaceae fam. nov.</title>
        <authorList>
            <person name="Xi F."/>
        </authorList>
    </citation>
    <scope>NUCLEOTIDE SEQUENCE [LARGE SCALE GENOMIC DNA]</scope>
    <source>
        <strain evidence="9 10">T37</strain>
    </source>
</reference>
<name>A0A6B3L589_9BACT</name>
<dbReference type="PANTHER" id="PTHR43311:SF1">
    <property type="entry name" value="GLUTAMYL-Q TRNA(ASP) SYNTHETASE"/>
    <property type="match status" value="1"/>
</dbReference>
<evidence type="ECO:0000313" key="10">
    <source>
        <dbReference type="Proteomes" id="UP000475117"/>
    </source>
</evidence>
<proteinExistence type="inferred from homology"/>
<evidence type="ECO:0000256" key="6">
    <source>
        <dbReference type="ARBA" id="ARBA00023146"/>
    </source>
</evidence>
<dbReference type="InterPro" id="IPR049940">
    <property type="entry name" value="GluQ/Sye"/>
</dbReference>
<dbReference type="RefSeq" id="WP_164365256.1">
    <property type="nucleotide sequence ID" value="NZ_CP066776.1"/>
</dbReference>
<keyword evidence="3 7" id="KW-0547">Nucleotide-binding</keyword>
<dbReference type="PROSITE" id="PS00178">
    <property type="entry name" value="AA_TRNA_LIGASE_I"/>
    <property type="match status" value="1"/>
</dbReference>
<dbReference type="InterPro" id="IPR014729">
    <property type="entry name" value="Rossmann-like_a/b/a_fold"/>
</dbReference>
<gene>
    <name evidence="9" type="primary">gluQRS</name>
    <name evidence="9" type="ORF">G3M56_013125</name>
</gene>
<keyword evidence="6 7" id="KW-0030">Aminoacyl-tRNA synthetase</keyword>
<evidence type="ECO:0000313" key="9">
    <source>
        <dbReference type="EMBL" id="QQL44804.1"/>
    </source>
</evidence>
<dbReference type="NCBIfam" id="NF004315">
    <property type="entry name" value="PRK05710.1-4"/>
    <property type="match status" value="1"/>
</dbReference>
<dbReference type="GO" id="GO:0004818">
    <property type="term" value="F:glutamate-tRNA ligase activity"/>
    <property type="evidence" value="ECO:0007669"/>
    <property type="project" value="TreeGrafter"/>
</dbReference>
<evidence type="ECO:0000256" key="7">
    <source>
        <dbReference type="RuleBase" id="RU363037"/>
    </source>
</evidence>
<dbReference type="InterPro" id="IPR000924">
    <property type="entry name" value="Glu/Gln-tRNA-synth"/>
</dbReference>
<dbReference type="Gene3D" id="3.40.50.620">
    <property type="entry name" value="HUPs"/>
    <property type="match status" value="1"/>
</dbReference>
<dbReference type="KEGG" id="soa:G3M56_013125"/>
<dbReference type="Pfam" id="PF00749">
    <property type="entry name" value="tRNA-synt_1c"/>
    <property type="match status" value="1"/>
</dbReference>
<evidence type="ECO:0000256" key="1">
    <source>
        <dbReference type="ARBA" id="ARBA00022598"/>
    </source>
</evidence>
<evidence type="ECO:0000256" key="4">
    <source>
        <dbReference type="ARBA" id="ARBA00022833"/>
    </source>
</evidence>
<protein>
    <submittedName>
        <fullName evidence="9">tRNA glutamyl-Q(34) synthetase GluQRS</fullName>
        <ecNumber evidence="9">6.1.1.-</ecNumber>
    </submittedName>
</protein>
<keyword evidence="1 7" id="KW-0436">Ligase</keyword>
<keyword evidence="7" id="KW-0648">Protein biosynthesis</keyword>
<organism evidence="9 10">
    <name type="scientific">Sulfuriroseicoccus oceanibius</name>
    <dbReference type="NCBI Taxonomy" id="2707525"/>
    <lineage>
        <taxon>Bacteria</taxon>
        <taxon>Pseudomonadati</taxon>
        <taxon>Verrucomicrobiota</taxon>
        <taxon>Verrucomicrobiia</taxon>
        <taxon>Verrucomicrobiales</taxon>
        <taxon>Verrucomicrobiaceae</taxon>
        <taxon>Sulfuriroseicoccus</taxon>
    </lineage>
</organism>
<keyword evidence="4" id="KW-0862">Zinc</keyword>
<comment type="similarity">
    <text evidence="7">Belongs to the class-I aminoacyl-tRNA synthetase family.</text>
</comment>
<evidence type="ECO:0000256" key="2">
    <source>
        <dbReference type="ARBA" id="ARBA00022723"/>
    </source>
</evidence>
<dbReference type="InterPro" id="IPR020058">
    <property type="entry name" value="Glu/Gln-tRNA-synth_Ib_cat-dom"/>
</dbReference>
<keyword evidence="5 7" id="KW-0067">ATP-binding</keyword>
<dbReference type="PANTHER" id="PTHR43311">
    <property type="entry name" value="GLUTAMATE--TRNA LIGASE"/>
    <property type="match status" value="1"/>
</dbReference>
<dbReference type="GO" id="GO:0005829">
    <property type="term" value="C:cytosol"/>
    <property type="evidence" value="ECO:0007669"/>
    <property type="project" value="TreeGrafter"/>
</dbReference>
<keyword evidence="10" id="KW-1185">Reference proteome</keyword>
<sequence>MSEVTRFAPSPTGWLHLGHAYAAIFAHERARRVGGRFFLRMEDIDASRVRPEYYDAVYEDLRWLGLDWDEEVTPQLQRMDAYRDALAQLDALGVLYPCFCTRREIREEIAAMPSAPHGPDGAHYPGTCRQLSADDRAARMAVTAEDLVSWRLDMAKAVDLAGELRWVDRARGEQVARPEMFGDVILARKDAGTSYHLSVVVDDAAQGVTLVTRGEDLFESTHIHRLLQQLLGLPVPEWEHHRLICDESGKRLAKRDDARSIRSLREAGMSAEDVRGKLGL</sequence>
<keyword evidence="2" id="KW-0479">Metal-binding</keyword>
<dbReference type="SUPFAM" id="SSF52374">
    <property type="entry name" value="Nucleotidylyl transferase"/>
    <property type="match status" value="1"/>
</dbReference>
<evidence type="ECO:0000259" key="8">
    <source>
        <dbReference type="Pfam" id="PF00749"/>
    </source>
</evidence>
<dbReference type="EC" id="6.1.1.-" evidence="9"/>
<dbReference type="GO" id="GO:0005524">
    <property type="term" value="F:ATP binding"/>
    <property type="evidence" value="ECO:0007669"/>
    <property type="project" value="UniProtKB-KW"/>
</dbReference>
<dbReference type="Proteomes" id="UP000475117">
    <property type="component" value="Chromosome"/>
</dbReference>
<dbReference type="EMBL" id="CP066776">
    <property type="protein sequence ID" value="QQL44804.1"/>
    <property type="molecule type" value="Genomic_DNA"/>
</dbReference>
<dbReference type="InterPro" id="IPR001412">
    <property type="entry name" value="aa-tRNA-synth_I_CS"/>
</dbReference>
<feature type="domain" description="Glutamyl/glutaminyl-tRNA synthetase class Ib catalytic" evidence="8">
    <location>
        <begin position="4"/>
        <end position="268"/>
    </location>
</feature>
<evidence type="ECO:0000256" key="3">
    <source>
        <dbReference type="ARBA" id="ARBA00022741"/>
    </source>
</evidence>
<dbReference type="AlphaFoldDB" id="A0A6B3L589"/>
<evidence type="ECO:0000256" key="5">
    <source>
        <dbReference type="ARBA" id="ARBA00022840"/>
    </source>
</evidence>
<dbReference type="GO" id="GO:0006424">
    <property type="term" value="P:glutamyl-tRNA aminoacylation"/>
    <property type="evidence" value="ECO:0007669"/>
    <property type="project" value="TreeGrafter"/>
</dbReference>
<accession>A0A6B3L589</accession>
<dbReference type="PRINTS" id="PR00987">
    <property type="entry name" value="TRNASYNTHGLU"/>
</dbReference>